<reference evidence="1 2" key="1">
    <citation type="submission" date="2016-03" db="EMBL/GenBank/DDBJ databases">
        <title>Whole genome sequencing of Grifola frondosa 9006-11.</title>
        <authorList>
            <person name="Min B."/>
            <person name="Park H."/>
            <person name="Kim J.-G."/>
            <person name="Cho H."/>
            <person name="Oh Y.-L."/>
            <person name="Kong W.-S."/>
            <person name="Choi I.-G."/>
        </authorList>
    </citation>
    <scope>NUCLEOTIDE SEQUENCE [LARGE SCALE GENOMIC DNA]</scope>
    <source>
        <strain evidence="1 2">9006-11</strain>
    </source>
</reference>
<accession>A0A1C7MDK6</accession>
<dbReference type="Proteomes" id="UP000092993">
    <property type="component" value="Unassembled WGS sequence"/>
</dbReference>
<dbReference type="Gene3D" id="1.10.600.10">
    <property type="entry name" value="Farnesyl Diphosphate Synthase"/>
    <property type="match status" value="1"/>
</dbReference>
<dbReference type="STRING" id="5627.A0A1C7MDK6"/>
<proteinExistence type="predicted"/>
<gene>
    <name evidence="1" type="ORF">A0H81_05161</name>
</gene>
<dbReference type="EMBL" id="LUGG01000005">
    <property type="protein sequence ID" value="OBZ74908.1"/>
    <property type="molecule type" value="Genomic_DNA"/>
</dbReference>
<dbReference type="Pfam" id="PF19086">
    <property type="entry name" value="Terpene_syn_C_2"/>
    <property type="match status" value="1"/>
</dbReference>
<dbReference type="InterPro" id="IPR008949">
    <property type="entry name" value="Isoprenoid_synthase_dom_sf"/>
</dbReference>
<sequence length="94" mass="10421">MSVDQLKPSPSHFCLRDLTAITAPVFAFKLNSEFVWHHPILQEMSKAAIDIMTWPNDLCSFNKGQSDGDFQNLVLCIVLERGVDLQSASPSTLG</sequence>
<evidence type="ECO:0000313" key="2">
    <source>
        <dbReference type="Proteomes" id="UP000092993"/>
    </source>
</evidence>
<name>A0A1C7MDK6_GRIFR</name>
<protein>
    <submittedName>
        <fullName evidence="1">Uncharacterized protein</fullName>
    </submittedName>
</protein>
<organism evidence="1 2">
    <name type="scientific">Grifola frondosa</name>
    <name type="common">Maitake</name>
    <name type="synonym">Polyporus frondosus</name>
    <dbReference type="NCBI Taxonomy" id="5627"/>
    <lineage>
        <taxon>Eukaryota</taxon>
        <taxon>Fungi</taxon>
        <taxon>Dikarya</taxon>
        <taxon>Basidiomycota</taxon>
        <taxon>Agaricomycotina</taxon>
        <taxon>Agaricomycetes</taxon>
        <taxon>Polyporales</taxon>
        <taxon>Grifolaceae</taxon>
        <taxon>Grifola</taxon>
    </lineage>
</organism>
<evidence type="ECO:0000313" key="1">
    <source>
        <dbReference type="EMBL" id="OBZ74908.1"/>
    </source>
</evidence>
<keyword evidence="2" id="KW-1185">Reference proteome</keyword>
<dbReference type="OrthoDB" id="6486656at2759"/>
<comment type="caution">
    <text evidence="1">The sequence shown here is derived from an EMBL/GenBank/DDBJ whole genome shotgun (WGS) entry which is preliminary data.</text>
</comment>
<dbReference type="AlphaFoldDB" id="A0A1C7MDK6"/>
<dbReference type="SUPFAM" id="SSF48576">
    <property type="entry name" value="Terpenoid synthases"/>
    <property type="match status" value="1"/>
</dbReference>